<dbReference type="GO" id="GO:0016853">
    <property type="term" value="F:isomerase activity"/>
    <property type="evidence" value="ECO:0007669"/>
    <property type="project" value="UniProtKB-KW"/>
</dbReference>
<comment type="caution">
    <text evidence="1">The sequence shown here is derived from an EMBL/GenBank/DDBJ whole genome shotgun (WGS) entry which is preliminary data.</text>
</comment>
<dbReference type="InterPro" id="IPR036237">
    <property type="entry name" value="Xyl_isomerase-like_sf"/>
</dbReference>
<protein>
    <submittedName>
        <fullName evidence="1">Sugar phosphate isomerase/epimerase</fullName>
    </submittedName>
</protein>
<evidence type="ECO:0000313" key="2">
    <source>
        <dbReference type="Proteomes" id="UP000279422"/>
    </source>
</evidence>
<accession>A0A497E4I3</accession>
<sequence>MKKGICFEYRKDLPIKEQFRLYKEAGFDGIELTLDRGYLTTETKTSEIEKLRRMADEVRLEIPSLRG</sequence>
<dbReference type="SUPFAM" id="SSF51658">
    <property type="entry name" value="Xylose isomerase-like"/>
    <property type="match status" value="1"/>
</dbReference>
<dbReference type="Gene3D" id="3.20.20.150">
    <property type="entry name" value="Divalent-metal-dependent TIM barrel enzymes"/>
    <property type="match status" value="1"/>
</dbReference>
<evidence type="ECO:0000313" key="1">
    <source>
        <dbReference type="EMBL" id="RLE07332.1"/>
    </source>
</evidence>
<dbReference type="EMBL" id="QMPZ01000176">
    <property type="protein sequence ID" value="RLE07332.1"/>
    <property type="molecule type" value="Genomic_DNA"/>
</dbReference>
<keyword evidence="1" id="KW-0413">Isomerase</keyword>
<reference evidence="1 2" key="1">
    <citation type="submission" date="2018-06" db="EMBL/GenBank/DDBJ databases">
        <title>Extensive metabolic versatility and redundancy in microbially diverse, dynamic hydrothermal sediments.</title>
        <authorList>
            <person name="Dombrowski N."/>
            <person name="Teske A."/>
            <person name="Baker B.J."/>
        </authorList>
    </citation>
    <scope>NUCLEOTIDE SEQUENCE [LARGE SCALE GENOMIC DNA]</scope>
    <source>
        <strain evidence="1">B47_G16</strain>
    </source>
</reference>
<dbReference type="AlphaFoldDB" id="A0A497E4I3"/>
<name>A0A497E4I3_UNCAE</name>
<organism evidence="1 2">
    <name type="scientific">Aerophobetes bacterium</name>
    <dbReference type="NCBI Taxonomy" id="2030807"/>
    <lineage>
        <taxon>Bacteria</taxon>
        <taxon>Candidatus Aerophobota</taxon>
    </lineage>
</organism>
<proteinExistence type="predicted"/>
<feature type="non-terminal residue" evidence="1">
    <location>
        <position position="67"/>
    </location>
</feature>
<gene>
    <name evidence="1" type="ORF">DRJ00_08345</name>
</gene>
<dbReference type="Proteomes" id="UP000279422">
    <property type="component" value="Unassembled WGS sequence"/>
</dbReference>